<comment type="caution">
    <text evidence="1">The sequence shown here is derived from an EMBL/GenBank/DDBJ whole genome shotgun (WGS) entry which is preliminary data.</text>
</comment>
<accession>A0AAP3DJN4</accession>
<reference evidence="1" key="1">
    <citation type="submission" date="2022-09" db="EMBL/GenBank/DDBJ databases">
        <title>Genome analysis and characterization of larvicidal activity of Brevibacillus strains.</title>
        <authorList>
            <person name="Patrusheva E.V."/>
            <person name="Izotova A.O."/>
            <person name="Toshchakov S.V."/>
            <person name="Sineoky S.P."/>
        </authorList>
    </citation>
    <scope>NUCLEOTIDE SEQUENCE</scope>
    <source>
        <strain evidence="1">VKPM_B-13247</strain>
    </source>
</reference>
<proteinExistence type="predicted"/>
<organism evidence="1 2">
    <name type="scientific">Brevibacillus laterosporus</name>
    <name type="common">Bacillus laterosporus</name>
    <dbReference type="NCBI Taxonomy" id="1465"/>
    <lineage>
        <taxon>Bacteria</taxon>
        <taxon>Bacillati</taxon>
        <taxon>Bacillota</taxon>
        <taxon>Bacilli</taxon>
        <taxon>Bacillales</taxon>
        <taxon>Paenibacillaceae</taxon>
        <taxon>Brevibacillus</taxon>
    </lineage>
</organism>
<name>A0AAP3DJN4_BRELA</name>
<sequence>MYYFQPNNYFHRQLNNDDYLRQPNQVKAYPIDIPIYVKGENINKLPYKALNYHPVGARPAVYVPIAQFSKVGATVHWDEQTQIISVGTDETLEDKLIALKAWRMAYEEISKAVETPEQQNKVRFNGMVDDKFVFDGVWWNGAGGDVPKLTVGRYYSAHAGGEGMSQIYLTVINDQGGQSYFRRSRFSFEAEGIPSPEF</sequence>
<evidence type="ECO:0000313" key="1">
    <source>
        <dbReference type="EMBL" id="MCZ0808310.1"/>
    </source>
</evidence>
<dbReference type="AlphaFoldDB" id="A0AAP3DJN4"/>
<evidence type="ECO:0000313" key="2">
    <source>
        <dbReference type="Proteomes" id="UP001077662"/>
    </source>
</evidence>
<dbReference type="Proteomes" id="UP001077662">
    <property type="component" value="Unassembled WGS sequence"/>
</dbReference>
<dbReference type="EMBL" id="JAPTNE010000020">
    <property type="protein sequence ID" value="MCZ0808310.1"/>
    <property type="molecule type" value="Genomic_DNA"/>
</dbReference>
<dbReference type="RefSeq" id="WP_258433990.1">
    <property type="nucleotide sequence ID" value="NZ_JANSGW010000020.1"/>
</dbReference>
<protein>
    <submittedName>
        <fullName evidence="1">Uncharacterized protein</fullName>
    </submittedName>
</protein>
<gene>
    <name evidence="1" type="ORF">O0554_15565</name>
</gene>